<evidence type="ECO:0000313" key="4">
    <source>
        <dbReference type="EMBL" id="SPS05784.1"/>
    </source>
</evidence>
<proteinExistence type="predicted"/>
<evidence type="ECO:0000256" key="1">
    <source>
        <dbReference type="SAM" id="MobiDB-lite"/>
    </source>
</evidence>
<accession>A0A2X0RDQ2</accession>
<feature type="region of interest" description="Disordered" evidence="1">
    <location>
        <begin position="338"/>
        <end position="357"/>
    </location>
</feature>
<gene>
    <name evidence="4" type="ORF">NITFAB_1374</name>
</gene>
<feature type="region of interest" description="Disordered" evidence="1">
    <location>
        <begin position="608"/>
        <end position="651"/>
    </location>
</feature>
<dbReference type="Pfam" id="PF13362">
    <property type="entry name" value="Toprim_3"/>
    <property type="match status" value="1"/>
</dbReference>
<organism evidence="4">
    <name type="scientific">Candidatus Nitrotoga fabula</name>
    <dbReference type="NCBI Taxonomy" id="2182327"/>
    <lineage>
        <taxon>Bacteria</taxon>
        <taxon>Pseudomonadati</taxon>
        <taxon>Pseudomonadota</taxon>
        <taxon>Betaproteobacteria</taxon>
        <taxon>Nitrosomonadales</taxon>
        <taxon>Gallionellaceae</taxon>
        <taxon>Candidatus Nitrotoga</taxon>
    </lineage>
</organism>
<dbReference type="EMBL" id="LS423452">
    <property type="protein sequence ID" value="SPS05784.1"/>
    <property type="molecule type" value="Genomic_DNA"/>
</dbReference>
<reference evidence="4" key="1">
    <citation type="submission" date="2018-05" db="EMBL/GenBank/DDBJ databases">
        <authorList>
            <person name="Lanie J.A."/>
            <person name="Ng W.-L."/>
            <person name="Kazmierczak K.M."/>
            <person name="Andrzejewski T.M."/>
            <person name="Davidsen T.M."/>
            <person name="Wayne K.J."/>
            <person name="Tettelin H."/>
            <person name="Glass J.I."/>
            <person name="Rusch D."/>
            <person name="Podicherti R."/>
            <person name="Tsui H.-C.T."/>
            <person name="Winkler M.E."/>
        </authorList>
    </citation>
    <scope>NUCLEOTIDE SEQUENCE</scope>
    <source>
        <strain evidence="4">KNB</strain>
    </source>
</reference>
<protein>
    <submittedName>
        <fullName evidence="4">Uncharacterized protein</fullName>
    </submittedName>
</protein>
<dbReference type="InterPro" id="IPR046454">
    <property type="entry name" value="GpA_endonuclease"/>
</dbReference>
<dbReference type="CDD" id="cd01029">
    <property type="entry name" value="TOPRIM_primases"/>
    <property type="match status" value="1"/>
</dbReference>
<evidence type="ECO:0000259" key="2">
    <source>
        <dbReference type="Pfam" id="PF13362"/>
    </source>
</evidence>
<dbReference type="AlphaFoldDB" id="A0A2X0RDQ2"/>
<dbReference type="GO" id="GO:0004519">
    <property type="term" value="F:endonuclease activity"/>
    <property type="evidence" value="ECO:0007669"/>
    <property type="project" value="InterPro"/>
</dbReference>
<feature type="compositionally biased region" description="Low complexity" evidence="1">
    <location>
        <begin position="637"/>
        <end position="651"/>
    </location>
</feature>
<dbReference type="Pfam" id="PF20454">
    <property type="entry name" value="GpA_nuclease"/>
    <property type="match status" value="1"/>
</dbReference>
<sequence>MTYANHDDVLEQIRSHGLILKDPLAVNTSRPIRVRVENSDNEKRGWYWLNDVIIAGSSYIVGAYGIYHGNDPGKQSVKLNRRDEKGQLKPLDTDPTLREALKARQAENQQRMKAMRAAEAERAAREAARVWKAYVPTGESDYLDRKGVAAHGVRFDPNGHGTLAIPMCDAYGNIHGLQIIRGKNRGKNLEKQYFPAGLAKQGHYHLIGGSPTWICLVAEGYATAASLHQATQLPVAVAFDAGNLTPVASALHKTYRRANLLICADDDHLTVGNPGITAASAASLAVSGAWIAPRFTIDRADSKITDFNDLHLLEGVHVVRRQIEARLRELKWQPADAASAASLPSNGSQKPDSKKPLLSLDEANTRYTLIYGSKGVLFDQERRMLVLKQDVLDICPDHAWREWKHRPDRRLVCMENVGFDPTESDPNILCNLWGGWPTEPREGKCTALLGLLQYLCSNESNHSEVYQWVLDWLAYPDKNRKGKVLRGSFGLWNVGTEYCKAFLYGALASDADRAPEDRALQFGQGLEVEYFDGLLSEVYDPEARRYVQKKGARFKRNEPLDTLVYAWAVGAHREVMIGRSRNGKPDPYYWERLRAMLEQWDSMADNPVSVAGQVGTNDPNKNSNRAPPRLNNKQAASSGGRISLSGLRRWV</sequence>
<feature type="compositionally biased region" description="Polar residues" evidence="1">
    <location>
        <begin position="614"/>
        <end position="636"/>
    </location>
</feature>
<feature type="domain" description="Toprim" evidence="2">
    <location>
        <begin position="216"/>
        <end position="315"/>
    </location>
</feature>
<evidence type="ECO:0000259" key="3">
    <source>
        <dbReference type="Pfam" id="PF20454"/>
    </source>
</evidence>
<dbReference type="InterPro" id="IPR034154">
    <property type="entry name" value="TOPRIM_DnaG/twinkle"/>
</dbReference>
<feature type="domain" description="Terminase large subunit GpA endonuclease" evidence="3">
    <location>
        <begin position="477"/>
        <end position="574"/>
    </location>
</feature>
<name>A0A2X0RDQ2_9PROT</name>
<dbReference type="InterPro" id="IPR006171">
    <property type="entry name" value="TOPRIM_dom"/>
</dbReference>